<dbReference type="AlphaFoldDB" id="A0A1Y5T5Z4"/>
<dbReference type="PANTHER" id="PTHR46796:SF13">
    <property type="entry name" value="HTH-TYPE TRANSCRIPTIONAL ACTIVATOR RHAS"/>
    <property type="match status" value="1"/>
</dbReference>
<dbReference type="OrthoDB" id="9816011at2"/>
<keyword evidence="3" id="KW-0804">Transcription</keyword>
<dbReference type="CDD" id="cd06976">
    <property type="entry name" value="cupin_MtlR-like_N"/>
    <property type="match status" value="1"/>
</dbReference>
<name>A0A1Y5T5Z4_9RHOB</name>
<dbReference type="PROSITE" id="PS01124">
    <property type="entry name" value="HTH_ARAC_FAMILY_2"/>
    <property type="match status" value="1"/>
</dbReference>
<feature type="region of interest" description="Disordered" evidence="4">
    <location>
        <begin position="297"/>
        <end position="334"/>
    </location>
</feature>
<dbReference type="Proteomes" id="UP000193862">
    <property type="component" value="Unassembled WGS sequence"/>
</dbReference>
<reference evidence="6 7" key="1">
    <citation type="submission" date="2017-03" db="EMBL/GenBank/DDBJ databases">
        <authorList>
            <person name="Afonso C.L."/>
            <person name="Miller P.J."/>
            <person name="Scott M.A."/>
            <person name="Spackman E."/>
            <person name="Goraichik I."/>
            <person name="Dimitrov K.M."/>
            <person name="Suarez D.L."/>
            <person name="Swayne D.E."/>
        </authorList>
    </citation>
    <scope>NUCLEOTIDE SEQUENCE [LARGE SCALE GENOMIC DNA]</scope>
    <source>
        <strain evidence="6 7">CECT 8620</strain>
    </source>
</reference>
<evidence type="ECO:0000256" key="4">
    <source>
        <dbReference type="SAM" id="MobiDB-lite"/>
    </source>
</evidence>
<evidence type="ECO:0000256" key="2">
    <source>
        <dbReference type="ARBA" id="ARBA00023125"/>
    </source>
</evidence>
<dbReference type="InterPro" id="IPR011051">
    <property type="entry name" value="RmlC_Cupin_sf"/>
</dbReference>
<dbReference type="Pfam" id="PF12833">
    <property type="entry name" value="HTH_18"/>
    <property type="match status" value="1"/>
</dbReference>
<keyword evidence="2" id="KW-0238">DNA-binding</keyword>
<dbReference type="InterPro" id="IPR018060">
    <property type="entry name" value="HTH_AraC"/>
</dbReference>
<keyword evidence="7" id="KW-1185">Reference proteome</keyword>
<dbReference type="GO" id="GO:0043565">
    <property type="term" value="F:sequence-specific DNA binding"/>
    <property type="evidence" value="ECO:0007669"/>
    <property type="project" value="InterPro"/>
</dbReference>
<dbReference type="SUPFAM" id="SSF46689">
    <property type="entry name" value="Homeodomain-like"/>
    <property type="match status" value="2"/>
</dbReference>
<dbReference type="PANTHER" id="PTHR46796">
    <property type="entry name" value="HTH-TYPE TRANSCRIPTIONAL ACTIVATOR RHAS-RELATED"/>
    <property type="match status" value="1"/>
</dbReference>
<gene>
    <name evidence="6" type="primary">btr_2</name>
    <name evidence="6" type="ORF">AQS8620_02492</name>
</gene>
<sequence length="334" mass="37265">MAQKLPPNSPPEAPTTAHKGAGHSAARKPWYEAVQIPPGQSCLNYERRLAEFRYNWHYHPEFELTLTLNSIGTRYVGDTVAPYGDGDLVLLGPNLPHAWKSRHAIDPQMPHRAIVCWFTQDWITQLAATSPELADIATLCGTATGGLAFSATTSAAFRARLERIWTLPQAQQILELQSVLLGLAQGDAPTPLDRPLRAPPARAADVAQARLQRVLDHLDAHYTDHIRLADLCALANVTPSQLQRIFKRATRVTISDYVTRLRVARAFQLLGRSDWPMTRIAQDCGFSDGAHFSRKFKAATGRSPSRYRKDFRDSGPPRPDGYFPMLPQEKHPPR</sequence>
<dbReference type="InterPro" id="IPR020449">
    <property type="entry name" value="Tscrpt_reg_AraC-type_HTH"/>
</dbReference>
<dbReference type="GO" id="GO:0003700">
    <property type="term" value="F:DNA-binding transcription factor activity"/>
    <property type="evidence" value="ECO:0007669"/>
    <property type="project" value="InterPro"/>
</dbReference>
<dbReference type="Gene3D" id="2.60.120.10">
    <property type="entry name" value="Jelly Rolls"/>
    <property type="match status" value="1"/>
</dbReference>
<evidence type="ECO:0000256" key="3">
    <source>
        <dbReference type="ARBA" id="ARBA00023163"/>
    </source>
</evidence>
<organism evidence="6 7">
    <name type="scientific">Aquimixticola soesokkakensis</name>
    <dbReference type="NCBI Taxonomy" id="1519096"/>
    <lineage>
        <taxon>Bacteria</taxon>
        <taxon>Pseudomonadati</taxon>
        <taxon>Pseudomonadota</taxon>
        <taxon>Alphaproteobacteria</taxon>
        <taxon>Rhodobacterales</taxon>
        <taxon>Paracoccaceae</taxon>
        <taxon>Aquimixticola</taxon>
    </lineage>
</organism>
<dbReference type="PRINTS" id="PR00032">
    <property type="entry name" value="HTHARAC"/>
</dbReference>
<evidence type="ECO:0000313" key="6">
    <source>
        <dbReference type="EMBL" id="SLN56554.1"/>
    </source>
</evidence>
<evidence type="ECO:0000313" key="7">
    <source>
        <dbReference type="Proteomes" id="UP000193862"/>
    </source>
</evidence>
<dbReference type="InterPro" id="IPR050204">
    <property type="entry name" value="AraC_XylS_family_regulators"/>
</dbReference>
<dbReference type="InterPro" id="IPR014710">
    <property type="entry name" value="RmlC-like_jellyroll"/>
</dbReference>
<feature type="domain" description="HTH araC/xylS-type" evidence="5">
    <location>
        <begin position="212"/>
        <end position="310"/>
    </location>
</feature>
<protein>
    <submittedName>
        <fullName evidence="6">HTH-type transcriptional activator Btr</fullName>
    </submittedName>
</protein>
<dbReference type="InterPro" id="IPR009057">
    <property type="entry name" value="Homeodomain-like_sf"/>
</dbReference>
<dbReference type="RefSeq" id="WP_085837306.1">
    <property type="nucleotide sequence ID" value="NZ_FWFS01000009.1"/>
</dbReference>
<dbReference type="SUPFAM" id="SSF51182">
    <property type="entry name" value="RmlC-like cupins"/>
    <property type="match status" value="1"/>
</dbReference>
<dbReference type="EMBL" id="FWFS01000009">
    <property type="protein sequence ID" value="SLN56554.1"/>
    <property type="molecule type" value="Genomic_DNA"/>
</dbReference>
<dbReference type="SMART" id="SM00342">
    <property type="entry name" value="HTH_ARAC"/>
    <property type="match status" value="1"/>
</dbReference>
<accession>A0A1Y5T5Z4</accession>
<dbReference type="Gene3D" id="1.10.10.60">
    <property type="entry name" value="Homeodomain-like"/>
    <property type="match status" value="2"/>
</dbReference>
<evidence type="ECO:0000259" key="5">
    <source>
        <dbReference type="PROSITE" id="PS01124"/>
    </source>
</evidence>
<proteinExistence type="predicted"/>
<keyword evidence="1" id="KW-0805">Transcription regulation</keyword>
<feature type="region of interest" description="Disordered" evidence="4">
    <location>
        <begin position="1"/>
        <end position="26"/>
    </location>
</feature>
<evidence type="ECO:0000256" key="1">
    <source>
        <dbReference type="ARBA" id="ARBA00023015"/>
    </source>
</evidence>